<proteinExistence type="predicted"/>
<feature type="transmembrane region" description="Helical" evidence="2">
    <location>
        <begin position="228"/>
        <end position="253"/>
    </location>
</feature>
<feature type="compositionally biased region" description="Low complexity" evidence="1">
    <location>
        <begin position="1"/>
        <end position="23"/>
    </location>
</feature>
<feature type="compositionally biased region" description="Acidic residues" evidence="1">
    <location>
        <begin position="77"/>
        <end position="90"/>
    </location>
</feature>
<dbReference type="AlphaFoldDB" id="A0AA45V8V4"/>
<accession>A0AA45V8V4</accession>
<dbReference type="Proteomes" id="UP000182842">
    <property type="component" value="Unassembled WGS sequence"/>
</dbReference>
<sequence length="459" mass="47331">MPFNPFAAGPAEPVAEPSPAEPADGGATRESDVDDGWWDFGSGPDAADATPDPDPADAAADDGRRDADGRGGRSEDAPDPMPDDGADDDWWGMASDAGGDDAPPARTARDPAGPAAHAGDDTDADDDWWGMAGGEAMPGPPAGIPARTGTDETPGMDADDDWWGMAGGDGPRSDDADPTPRLVSVPGTSVRIPADFDWGTDTPAAGPADGVREPAPAPARRPGPSRRILIAATAAILALALLAGGVVAARTLIASDRQRKAHDEACATLTAQAGTWDGLARQAKTLGVKPGDGPDTSCKADTDTLRARARTLKARARTLARANRNALDAAWENLSGRIAASRKNHPKAGGQTLAALETLAETAPEDADGLAAKEREFERLDKQAGREQQQAEQEEKAEAEARQEAEREAEARREAEAQDTPQTAAPTPAPMPQTTPTPAPQPTPTPTPTPAPGNADASM</sequence>
<dbReference type="GeneID" id="69579152"/>
<dbReference type="RefSeq" id="WP_050579983.1">
    <property type="nucleotide sequence ID" value="NZ_FNRW01000005.1"/>
</dbReference>
<evidence type="ECO:0000313" key="4">
    <source>
        <dbReference type="Proteomes" id="UP000182842"/>
    </source>
</evidence>
<keyword evidence="2" id="KW-0812">Transmembrane</keyword>
<evidence type="ECO:0000313" key="3">
    <source>
        <dbReference type="EMBL" id="SEB63027.1"/>
    </source>
</evidence>
<organism evidence="3 4">
    <name type="scientific">Bifidobacterium longum</name>
    <dbReference type="NCBI Taxonomy" id="216816"/>
    <lineage>
        <taxon>Bacteria</taxon>
        <taxon>Bacillati</taxon>
        <taxon>Actinomycetota</taxon>
        <taxon>Actinomycetes</taxon>
        <taxon>Bifidobacteriales</taxon>
        <taxon>Bifidobacteriaceae</taxon>
        <taxon>Bifidobacterium</taxon>
    </lineage>
</organism>
<evidence type="ECO:0000256" key="1">
    <source>
        <dbReference type="SAM" id="MobiDB-lite"/>
    </source>
</evidence>
<dbReference type="EMBL" id="FNRW01000005">
    <property type="protein sequence ID" value="SEB63027.1"/>
    <property type="molecule type" value="Genomic_DNA"/>
</dbReference>
<gene>
    <name evidence="3" type="ORF">SAMN04489748_1597</name>
</gene>
<feature type="compositionally biased region" description="Pro residues" evidence="1">
    <location>
        <begin position="427"/>
        <end position="451"/>
    </location>
</feature>
<feature type="region of interest" description="Disordered" evidence="1">
    <location>
        <begin position="1"/>
        <end position="223"/>
    </location>
</feature>
<reference evidence="3 4" key="1">
    <citation type="submission" date="2016-10" db="EMBL/GenBank/DDBJ databases">
        <authorList>
            <person name="Varghese N."/>
            <person name="Submissions S."/>
        </authorList>
    </citation>
    <scope>NUCLEOTIDE SEQUENCE [LARGE SCALE GENOMIC DNA]</scope>
    <source>
        <strain evidence="3 4">DSM 20219</strain>
    </source>
</reference>
<feature type="compositionally biased region" description="Basic and acidic residues" evidence="1">
    <location>
        <begin position="393"/>
        <end position="416"/>
    </location>
</feature>
<comment type="caution">
    <text evidence="3">The sequence shown here is derived from an EMBL/GenBank/DDBJ whole genome shotgun (WGS) entry which is preliminary data.</text>
</comment>
<feature type="compositionally biased region" description="Basic and acidic residues" evidence="1">
    <location>
        <begin position="61"/>
        <end position="76"/>
    </location>
</feature>
<keyword evidence="2" id="KW-1133">Transmembrane helix</keyword>
<evidence type="ECO:0000256" key="2">
    <source>
        <dbReference type="SAM" id="Phobius"/>
    </source>
</evidence>
<feature type="region of interest" description="Disordered" evidence="1">
    <location>
        <begin position="381"/>
        <end position="459"/>
    </location>
</feature>
<keyword evidence="2" id="KW-0472">Membrane</keyword>
<protein>
    <submittedName>
        <fullName evidence="3">Uncharacterized protein</fullName>
    </submittedName>
</protein>
<feature type="compositionally biased region" description="Low complexity" evidence="1">
    <location>
        <begin position="91"/>
        <end position="117"/>
    </location>
</feature>
<name>A0AA45V8V4_BIFLN</name>